<dbReference type="Proteomes" id="UP000016646">
    <property type="component" value="Unassembled WGS sequence"/>
</dbReference>
<evidence type="ECO:0000256" key="2">
    <source>
        <dbReference type="ARBA" id="ARBA00022670"/>
    </source>
</evidence>
<dbReference type="RefSeq" id="WP_021329259.1">
    <property type="nucleotide sequence ID" value="NZ_AUZJ01000005.1"/>
</dbReference>
<feature type="domain" description="NlpC/P60" evidence="5">
    <location>
        <begin position="34"/>
        <end position="180"/>
    </location>
</feature>
<dbReference type="eggNOG" id="COG0791">
    <property type="taxonomic scope" value="Bacteria"/>
</dbReference>
<comment type="similarity">
    <text evidence="1">Belongs to the peptidase C40 family.</text>
</comment>
<evidence type="ECO:0000313" key="9">
    <source>
        <dbReference type="Proteomes" id="UP000016646"/>
    </source>
</evidence>
<dbReference type="PROSITE" id="PS51257">
    <property type="entry name" value="PROKAR_LIPOPROTEIN"/>
    <property type="match status" value="1"/>
</dbReference>
<organism evidence="6 8">
    <name type="scientific">Treponema socranskii subsp. socranskii VPI DR56BR1116 = ATCC 35536</name>
    <dbReference type="NCBI Taxonomy" id="1125725"/>
    <lineage>
        <taxon>Bacteria</taxon>
        <taxon>Pseudomonadati</taxon>
        <taxon>Spirochaetota</taxon>
        <taxon>Spirochaetia</taxon>
        <taxon>Spirochaetales</taxon>
        <taxon>Treponemataceae</taxon>
        <taxon>Treponema</taxon>
    </lineage>
</organism>
<evidence type="ECO:0000256" key="3">
    <source>
        <dbReference type="ARBA" id="ARBA00022801"/>
    </source>
</evidence>
<keyword evidence="9" id="KW-1185">Reference proteome</keyword>
<name>U1FC10_TRESO</name>
<gene>
    <name evidence="7" type="ORF">HMPREF0860_1609</name>
    <name evidence="6" type="ORF">HMPREF1325_1345</name>
</gene>
<dbReference type="SUPFAM" id="SSF54001">
    <property type="entry name" value="Cysteine proteinases"/>
    <property type="match status" value="1"/>
</dbReference>
<dbReference type="EMBL" id="AUZJ01000005">
    <property type="protein sequence ID" value="ERF61712.1"/>
    <property type="molecule type" value="Genomic_DNA"/>
</dbReference>
<dbReference type="GO" id="GO:0006508">
    <property type="term" value="P:proteolysis"/>
    <property type="evidence" value="ECO:0007669"/>
    <property type="project" value="UniProtKB-KW"/>
</dbReference>
<keyword evidence="3" id="KW-0378">Hydrolase</keyword>
<keyword evidence="4" id="KW-0788">Thiol protease</keyword>
<keyword evidence="2" id="KW-0645">Protease</keyword>
<evidence type="ECO:0000256" key="1">
    <source>
        <dbReference type="ARBA" id="ARBA00007074"/>
    </source>
</evidence>
<comment type="caution">
    <text evidence="6">The sequence shown here is derived from an EMBL/GenBank/DDBJ whole genome shotgun (WGS) entry which is preliminary data.</text>
</comment>
<dbReference type="Proteomes" id="UP000016412">
    <property type="component" value="Unassembled WGS sequence"/>
</dbReference>
<proteinExistence type="inferred from homology"/>
<sequence>MMKRIIIILLLTIIFVSCNNHENSFTEIDCPDEICARAFKFAELYKETGMPYELGGQSPVRSAGIDCSGLVVMCYKYAVVDTKYNLLFGDASANAIYMNYSTPTKSPRRGDLVFMGEASTASVTHIAIFDKIENETVYFIDSTLKDTDGDGNYDINGVSSRDYGEADDRIKAYGRMRLAY</sequence>
<dbReference type="PROSITE" id="PS51935">
    <property type="entry name" value="NLPC_P60"/>
    <property type="match status" value="1"/>
</dbReference>
<evidence type="ECO:0000313" key="6">
    <source>
        <dbReference type="EMBL" id="ERF61712.1"/>
    </source>
</evidence>
<dbReference type="Pfam" id="PF00877">
    <property type="entry name" value="NLPC_P60"/>
    <property type="match status" value="1"/>
</dbReference>
<dbReference type="STRING" id="1125725.HMPREF1325_1345"/>
<evidence type="ECO:0000313" key="8">
    <source>
        <dbReference type="Proteomes" id="UP000016412"/>
    </source>
</evidence>
<evidence type="ECO:0000256" key="4">
    <source>
        <dbReference type="ARBA" id="ARBA00022807"/>
    </source>
</evidence>
<evidence type="ECO:0000259" key="5">
    <source>
        <dbReference type="PROSITE" id="PS51935"/>
    </source>
</evidence>
<dbReference type="InterPro" id="IPR000064">
    <property type="entry name" value="NLP_P60_dom"/>
</dbReference>
<dbReference type="EMBL" id="AVQI01000002">
    <property type="protein sequence ID" value="ERK05130.1"/>
    <property type="molecule type" value="Genomic_DNA"/>
</dbReference>
<dbReference type="Gene3D" id="3.90.1720.10">
    <property type="entry name" value="endopeptidase domain like (from Nostoc punctiforme)"/>
    <property type="match status" value="1"/>
</dbReference>
<dbReference type="AlphaFoldDB" id="U1FC10"/>
<protein>
    <submittedName>
        <fullName evidence="6">NlpC/P60 family protein</fullName>
    </submittedName>
</protein>
<accession>U1FC10</accession>
<evidence type="ECO:0000313" key="7">
    <source>
        <dbReference type="EMBL" id="ERK05130.1"/>
    </source>
</evidence>
<dbReference type="GO" id="GO:0008234">
    <property type="term" value="F:cysteine-type peptidase activity"/>
    <property type="evidence" value="ECO:0007669"/>
    <property type="project" value="UniProtKB-KW"/>
</dbReference>
<reference evidence="8 9" key="1">
    <citation type="submission" date="2013-08" db="EMBL/GenBank/DDBJ databases">
        <authorList>
            <person name="Durkin A.S."/>
            <person name="Haft D.R."/>
            <person name="McCorrison J."/>
            <person name="Torralba M."/>
            <person name="Gillis M."/>
            <person name="Haft D.H."/>
            <person name="Methe B."/>
            <person name="Sutton G."/>
            <person name="Nelson K.E."/>
        </authorList>
    </citation>
    <scope>NUCLEOTIDE SEQUENCE [LARGE SCALE GENOMIC DNA]</scope>
    <source>
        <strain evidence="7 9">ATCC 35536</strain>
        <strain evidence="6 8">VPI DR56BR1116</strain>
    </source>
</reference>
<dbReference type="InterPro" id="IPR038765">
    <property type="entry name" value="Papain-like_cys_pep_sf"/>
</dbReference>